<feature type="domain" description="Chitin-binding type-4" evidence="3">
    <location>
        <begin position="28"/>
        <end position="166"/>
    </location>
</feature>
<name>A0A2W2FKA8_9ACTN</name>
<dbReference type="AlphaFoldDB" id="A0A2W2FKA8"/>
<reference evidence="4 5" key="1">
    <citation type="submission" date="2018-01" db="EMBL/GenBank/DDBJ databases">
        <title>Draft genome sequence of Sphaerisporangium sp. 7K107.</title>
        <authorList>
            <person name="Sahin N."/>
            <person name="Saygin H."/>
            <person name="Ay H."/>
        </authorList>
    </citation>
    <scope>NUCLEOTIDE SEQUENCE [LARGE SCALE GENOMIC DNA]</scope>
    <source>
        <strain evidence="4 5">7K107</strain>
    </source>
</reference>
<feature type="non-terminal residue" evidence="4">
    <location>
        <position position="188"/>
    </location>
</feature>
<dbReference type="CDD" id="cd21177">
    <property type="entry name" value="LPMO_AA10"/>
    <property type="match status" value="1"/>
</dbReference>
<dbReference type="InterPro" id="IPR051024">
    <property type="entry name" value="GlcNAc_Chitin_IntDeg"/>
</dbReference>
<keyword evidence="1 2" id="KW-0732">Signal</keyword>
<gene>
    <name evidence="4" type="ORF">C1I98_34360</name>
</gene>
<dbReference type="InterPro" id="IPR014756">
    <property type="entry name" value="Ig_E-set"/>
</dbReference>
<accession>A0A2W2FKA8</accession>
<dbReference type="Gene3D" id="2.70.50.50">
    <property type="entry name" value="chitin-binding protein cbp21"/>
    <property type="match status" value="1"/>
</dbReference>
<evidence type="ECO:0000313" key="5">
    <source>
        <dbReference type="Proteomes" id="UP000248544"/>
    </source>
</evidence>
<dbReference type="PANTHER" id="PTHR34823">
    <property type="entry name" value="GLCNAC-BINDING PROTEIN A"/>
    <property type="match status" value="1"/>
</dbReference>
<sequence>MRRLLTVLATAVVTIATVVVVAPPASAHGYISDPPSRQANCASGKVRNCGQIIWEPQSVEGRQGQRNCHAGDSRWAPLNDDSRAWPAANVGSTVNFRWSVPVPHSTSTWEYFIGSDRVAVFNDRGRLPARTVNHTVNLGGHSGRIKLLAIWNVADTGMAFYSCVDLQVGPGGPEPTPTPTVTPTVDPT</sequence>
<dbReference type="PANTHER" id="PTHR34823:SF1">
    <property type="entry name" value="CHITIN-BINDING TYPE-4 DOMAIN-CONTAINING PROTEIN"/>
    <property type="match status" value="1"/>
</dbReference>
<keyword evidence="5" id="KW-1185">Reference proteome</keyword>
<evidence type="ECO:0000256" key="2">
    <source>
        <dbReference type="SAM" id="SignalP"/>
    </source>
</evidence>
<dbReference type="InterPro" id="IPR004302">
    <property type="entry name" value="Cellulose/chitin-bd_N"/>
</dbReference>
<dbReference type="EMBL" id="POUA01000449">
    <property type="protein sequence ID" value="PZG25780.1"/>
    <property type="molecule type" value="Genomic_DNA"/>
</dbReference>
<evidence type="ECO:0000313" key="4">
    <source>
        <dbReference type="EMBL" id="PZG25780.1"/>
    </source>
</evidence>
<dbReference type="RefSeq" id="WP_111171501.1">
    <property type="nucleotide sequence ID" value="NZ_POUA01000449.1"/>
</dbReference>
<organism evidence="4 5">
    <name type="scientific">Spongiactinospora gelatinilytica</name>
    <dbReference type="NCBI Taxonomy" id="2666298"/>
    <lineage>
        <taxon>Bacteria</taxon>
        <taxon>Bacillati</taxon>
        <taxon>Actinomycetota</taxon>
        <taxon>Actinomycetes</taxon>
        <taxon>Streptosporangiales</taxon>
        <taxon>Streptosporangiaceae</taxon>
        <taxon>Spongiactinospora</taxon>
    </lineage>
</organism>
<feature type="signal peptide" evidence="2">
    <location>
        <begin position="1"/>
        <end position="27"/>
    </location>
</feature>
<protein>
    <submittedName>
        <fullName evidence="4">Cellulose-binding protein</fullName>
    </submittedName>
</protein>
<dbReference type="Pfam" id="PF03067">
    <property type="entry name" value="LPMO_10"/>
    <property type="match status" value="1"/>
</dbReference>
<dbReference type="SUPFAM" id="SSF81296">
    <property type="entry name" value="E set domains"/>
    <property type="match status" value="1"/>
</dbReference>
<feature type="chain" id="PRO_5015886402" evidence="2">
    <location>
        <begin position="28"/>
        <end position="188"/>
    </location>
</feature>
<comment type="caution">
    <text evidence="4">The sequence shown here is derived from an EMBL/GenBank/DDBJ whole genome shotgun (WGS) entry which is preliminary data.</text>
</comment>
<evidence type="ECO:0000259" key="3">
    <source>
        <dbReference type="Pfam" id="PF03067"/>
    </source>
</evidence>
<dbReference type="Proteomes" id="UP000248544">
    <property type="component" value="Unassembled WGS sequence"/>
</dbReference>
<evidence type="ECO:0000256" key="1">
    <source>
        <dbReference type="ARBA" id="ARBA00022729"/>
    </source>
</evidence>
<proteinExistence type="predicted"/>